<comment type="pathway">
    <text evidence="1">Ketone degradation; acetoin degradation.</text>
</comment>
<dbReference type="KEGG" id="rsa:RSal33209_2724"/>
<gene>
    <name evidence="6" type="primary">acuC</name>
    <name evidence="6" type="ordered locus">RSal33209_2724</name>
</gene>
<dbReference type="GO" id="GO:0004407">
    <property type="term" value="F:histone deacetylase activity"/>
    <property type="evidence" value="ECO:0007669"/>
    <property type="project" value="TreeGrafter"/>
</dbReference>
<dbReference type="InterPro" id="IPR000286">
    <property type="entry name" value="HDACs"/>
</dbReference>
<dbReference type="EMBL" id="CP000910">
    <property type="protein sequence ID" value="ABY24449.1"/>
    <property type="molecule type" value="Genomic_DNA"/>
</dbReference>
<evidence type="ECO:0000313" key="7">
    <source>
        <dbReference type="Proteomes" id="UP000002007"/>
    </source>
</evidence>
<evidence type="ECO:0000256" key="3">
    <source>
        <dbReference type="ARBA" id="ARBA00020218"/>
    </source>
</evidence>
<evidence type="ECO:0000256" key="2">
    <source>
        <dbReference type="ARBA" id="ARBA00005947"/>
    </source>
</evidence>
<feature type="domain" description="Histone deacetylase" evidence="5">
    <location>
        <begin position="31"/>
        <end position="326"/>
    </location>
</feature>
<dbReference type="HOGENOM" id="CLU_007727_8_0_11"/>
<dbReference type="GO" id="GO:0040029">
    <property type="term" value="P:epigenetic regulation of gene expression"/>
    <property type="evidence" value="ECO:0007669"/>
    <property type="project" value="TreeGrafter"/>
</dbReference>
<comment type="similarity">
    <text evidence="2">Belongs to the histone deacetylase family.</text>
</comment>
<dbReference type="InterPro" id="IPR023801">
    <property type="entry name" value="His_deacetylse_dom"/>
</dbReference>
<dbReference type="UniPathway" id="UPA00040"/>
<dbReference type="CDD" id="cd09994">
    <property type="entry name" value="HDAC_AcuC_like"/>
    <property type="match status" value="1"/>
</dbReference>
<dbReference type="SUPFAM" id="SSF52768">
    <property type="entry name" value="Arginase/deacetylase"/>
    <property type="match status" value="1"/>
</dbReference>
<name>A9WTC8_RENSM</name>
<dbReference type="Pfam" id="PF00850">
    <property type="entry name" value="Hist_deacetyl"/>
    <property type="match status" value="1"/>
</dbReference>
<dbReference type="GO" id="GO:0045150">
    <property type="term" value="P:acetoin catabolic process"/>
    <property type="evidence" value="ECO:0007669"/>
    <property type="project" value="UniProtKB-UniPathway"/>
</dbReference>
<dbReference type="PANTHER" id="PTHR10625">
    <property type="entry name" value="HISTONE DEACETYLASE HDAC1-RELATED"/>
    <property type="match status" value="1"/>
</dbReference>
<dbReference type="RefSeq" id="WP_012246104.1">
    <property type="nucleotide sequence ID" value="NC_010168.1"/>
</dbReference>
<dbReference type="eggNOG" id="COG0123">
    <property type="taxonomic scope" value="Bacteria"/>
</dbReference>
<sequence length="402" mass="42685">MVPSLAANTPLPNTCVVWAPSLTAYNFGPGHPMAPARLALTAELSEQLGLFDRDAVTVAEPYVASDLELLSVHDAEYIAAVRSVSANPHPVPERGLGTVDDPAFAGMHEASARLVGGSLRAAQAILAGTAQRGVNFSGGMHHADRGSASGFCIYNDAAAAVQLLLDSGVNSVAYLDIDAHHGDGTQNIFYNDPRVLTVSLHESGLSLFPGTGFANDTGGPRAVGTAVNIALPAYTGDGGWLRAFHAVVPQVVRAFGPEVIVSQHGCDSHRSDPLTHLNTTVDAQREAAMSIAALADELCEGRWLATGGGGYSVADVVPRVWAHLVAIVSGRPIPLREQVPELWRERVKAAFGEEAPNLMGDDADLWWRSWEVGYNPADAVDRAIMATRKEIFPLYGLDPWFD</sequence>
<dbReference type="Gene3D" id="3.40.800.20">
    <property type="entry name" value="Histone deacetylase domain"/>
    <property type="match status" value="1"/>
</dbReference>
<dbReference type="InterPro" id="IPR003085">
    <property type="entry name" value="AcuC"/>
</dbReference>
<dbReference type="InterPro" id="IPR037138">
    <property type="entry name" value="His_deacetylse_dom_sf"/>
</dbReference>
<protein>
    <recommendedName>
        <fullName evidence="3">Acetoin utilization protein AcuC</fullName>
    </recommendedName>
</protein>
<organism evidence="6 7">
    <name type="scientific">Renibacterium salmoninarum (strain ATCC 33209 / DSM 20767 / JCM 11484 / NBRC 15589 / NCIMB 2235)</name>
    <dbReference type="NCBI Taxonomy" id="288705"/>
    <lineage>
        <taxon>Bacteria</taxon>
        <taxon>Bacillati</taxon>
        <taxon>Actinomycetota</taxon>
        <taxon>Actinomycetes</taxon>
        <taxon>Micrococcales</taxon>
        <taxon>Micrococcaceae</taxon>
        <taxon>Renibacterium</taxon>
    </lineage>
</organism>
<keyword evidence="4" id="KW-0006">Acetoin catabolism</keyword>
<dbReference type="Proteomes" id="UP000002007">
    <property type="component" value="Chromosome"/>
</dbReference>
<accession>A9WTC8</accession>
<dbReference type="PRINTS" id="PR01272">
    <property type="entry name" value="ACUCPROTEIN"/>
</dbReference>
<dbReference type="InterPro" id="IPR023696">
    <property type="entry name" value="Ureohydrolase_dom_sf"/>
</dbReference>
<reference evidence="7" key="1">
    <citation type="journal article" date="2008" name="J. Bacteriol.">
        <title>Genome sequence of the fish pathogen Renibacterium salmoninarum suggests reductive evolution away from an environmental Arthrobacter ancestor.</title>
        <authorList>
            <person name="Wiens G.D."/>
            <person name="Rockey D.D."/>
            <person name="Wu Z."/>
            <person name="Chang J."/>
            <person name="Levy R."/>
            <person name="Crane S."/>
            <person name="Chen D.S."/>
            <person name="Capri G.R."/>
            <person name="Burnett J.R."/>
            <person name="Sudheesh P.S."/>
            <person name="Schipma M.J."/>
            <person name="Burd H."/>
            <person name="Bhattacharyya A."/>
            <person name="Rhodes L.D."/>
            <person name="Kaul R."/>
            <person name="Strom M.S."/>
        </authorList>
    </citation>
    <scope>NUCLEOTIDE SEQUENCE [LARGE SCALE GENOMIC DNA]</scope>
    <source>
        <strain evidence="7">ATCC 33209 / DSM 20767 / JCM 11484 / NBRC 15589 / NCIMB 2235</strain>
    </source>
</reference>
<dbReference type="PRINTS" id="PR01270">
    <property type="entry name" value="HDASUPER"/>
</dbReference>
<dbReference type="AlphaFoldDB" id="A9WTC8"/>
<evidence type="ECO:0000313" key="6">
    <source>
        <dbReference type="EMBL" id="ABY24449.1"/>
    </source>
</evidence>
<dbReference type="SMR" id="A9WTC8"/>
<dbReference type="STRING" id="288705.RSal33209_2724"/>
<dbReference type="PANTHER" id="PTHR10625:SF10">
    <property type="entry name" value="HISTONE DEACETYLASE HDAC1"/>
    <property type="match status" value="1"/>
</dbReference>
<keyword evidence="7" id="KW-1185">Reference proteome</keyword>
<evidence type="ECO:0000256" key="4">
    <source>
        <dbReference type="ARBA" id="ARBA00022627"/>
    </source>
</evidence>
<proteinExistence type="inferred from homology"/>
<evidence type="ECO:0000256" key="1">
    <source>
        <dbReference type="ARBA" id="ARBA00005101"/>
    </source>
</evidence>
<evidence type="ECO:0000259" key="5">
    <source>
        <dbReference type="Pfam" id="PF00850"/>
    </source>
</evidence>